<evidence type="ECO:0000259" key="2">
    <source>
        <dbReference type="Pfam" id="PF20157"/>
    </source>
</evidence>
<accession>A0AAW4KZ61</accession>
<dbReference type="RefSeq" id="WP_214170709.1">
    <property type="nucleotide sequence ID" value="NZ_JAHCVJ010000002.1"/>
</dbReference>
<protein>
    <submittedName>
        <fullName evidence="3">DUF115 domain-containing protein</fullName>
    </submittedName>
</protein>
<comment type="caution">
    <text evidence="3">The sequence shown here is derived from an EMBL/GenBank/DDBJ whole genome shotgun (WGS) entry which is preliminary data.</text>
</comment>
<dbReference type="EMBL" id="JAHCVJ010000002">
    <property type="protein sequence ID" value="MBT0663933.1"/>
    <property type="molecule type" value="Genomic_DNA"/>
</dbReference>
<proteinExistence type="predicted"/>
<dbReference type="AlphaFoldDB" id="A0AAW4KZ61"/>
<keyword evidence="4" id="KW-1185">Reference proteome</keyword>
<dbReference type="InterPro" id="IPR002826">
    <property type="entry name" value="MptE-like"/>
</dbReference>
<dbReference type="Pfam" id="PF20157">
    <property type="entry name" value="Maf_flag10_N"/>
    <property type="match status" value="1"/>
</dbReference>
<dbReference type="InterPro" id="IPR045376">
    <property type="entry name" value="Maf_N"/>
</dbReference>
<gene>
    <name evidence="3" type="ORF">KI809_06415</name>
</gene>
<dbReference type="Proteomes" id="UP000811899">
    <property type="component" value="Unassembled WGS sequence"/>
</dbReference>
<sequence length="661" mass="75721">MSLIDNIATLKRLNATIWKTLKPFMDELDGSSFKTQVSKSGIPTLVYEKDGATTAIHSTYDPLHEAKVFAQKLRESDTSPYNHVFFYGVGLGYHIEEFLNDHPDMFFTLYEPNPHVFCHYLMSRRLDDLPLRRMKSLYIVFNPELEESYTIDFFNRYHDRPFFVTLPAYQRLFSKEFERFSTFFVDSINLIRSNRYTTLAFEKRWTINSMINLVSNLYVRNILNHEPGMFSGKPAILVAAGPSLEDEYENLRRIRQEGTAYIFAVGSAVKGLVANGIEPHAAITMDPGEPTQYTFTEIIEQNITTIPHIYGTSVGFETVRTYPGPQLFMAMDKDPVSPFFLKSEDGAPLGVVNDAPTVAITSLQLLGLLGFNPVILVGQNLGFRNNQNYAQGISYGQGGGNRDHMATDSELADVRTIEDVYGNEMQTNKIYYLFRKCIEMMICRYPDVKVINTTKGGAKIAGAPFVELNSLMMDRLTDRVVDENWLDKIKPGSYSLKYLLERRKRMSTSLVHLKRRISDMEKIIAEINQHVAYRNPRQLEEDFKRLDKIFNNIARNDFYRTFITPLNMLETAIFGNGMAQVHAEILPAERAVHVVENFGRYVQQCKRDITYITDVLYPYIVANIDLFSKWVQDKAVMEATPPEAQLPEIDGTFTQPEKDIV</sequence>
<name>A0AAW4KZ61_9BACT</name>
<feature type="domain" description="Glycosyltransferase Maf N-terminal" evidence="2">
    <location>
        <begin position="54"/>
        <end position="121"/>
    </location>
</feature>
<dbReference type="PANTHER" id="PTHR41786:SF1">
    <property type="entry name" value="6-HYDROXYMETHYLPTERIN DIPHOSPHOKINASE MPTE-LIKE DOMAIN-CONTAINING PROTEIN"/>
    <property type="match status" value="1"/>
</dbReference>
<organism evidence="3 4">
    <name type="scientific">Geoanaerobacter pelophilus</name>
    <dbReference type="NCBI Taxonomy" id="60036"/>
    <lineage>
        <taxon>Bacteria</taxon>
        <taxon>Pseudomonadati</taxon>
        <taxon>Thermodesulfobacteriota</taxon>
        <taxon>Desulfuromonadia</taxon>
        <taxon>Geobacterales</taxon>
        <taxon>Geobacteraceae</taxon>
        <taxon>Geoanaerobacter</taxon>
    </lineage>
</organism>
<dbReference type="Pfam" id="PF01973">
    <property type="entry name" value="MptE-like"/>
    <property type="match status" value="1"/>
</dbReference>
<evidence type="ECO:0000313" key="4">
    <source>
        <dbReference type="Proteomes" id="UP000811899"/>
    </source>
</evidence>
<feature type="domain" description="6-hydroxymethylpterin diphosphokinase MptE-like" evidence="1">
    <location>
        <begin position="212"/>
        <end position="385"/>
    </location>
</feature>
<dbReference type="PANTHER" id="PTHR41786">
    <property type="entry name" value="MOTILITY ACCESSORY FACTOR MAF"/>
    <property type="match status" value="1"/>
</dbReference>
<evidence type="ECO:0000313" key="3">
    <source>
        <dbReference type="EMBL" id="MBT0663933.1"/>
    </source>
</evidence>
<reference evidence="3 4" key="1">
    <citation type="submission" date="2021-05" db="EMBL/GenBank/DDBJ databases">
        <title>The draft genome of Geobacter pelophilus DSM 12255.</title>
        <authorList>
            <person name="Xu Z."/>
            <person name="Masuda Y."/>
            <person name="Itoh H."/>
            <person name="Senoo K."/>
        </authorList>
    </citation>
    <scope>NUCLEOTIDE SEQUENCE [LARGE SCALE GENOMIC DNA]</scope>
    <source>
        <strain evidence="3 4">DSM 12255</strain>
    </source>
</reference>
<evidence type="ECO:0000259" key="1">
    <source>
        <dbReference type="Pfam" id="PF01973"/>
    </source>
</evidence>